<dbReference type="GO" id="GO:0008726">
    <property type="term" value="F:alkanesulfonate monooxygenase activity"/>
    <property type="evidence" value="ECO:0007669"/>
    <property type="project" value="TreeGrafter"/>
</dbReference>
<accession>A0A3N2H675</accession>
<dbReference type="RefSeq" id="WP_123686023.1">
    <property type="nucleotide sequence ID" value="NZ_RKHY01000001.1"/>
</dbReference>
<dbReference type="PANTHER" id="PTHR42847:SF4">
    <property type="entry name" value="ALKANESULFONATE MONOOXYGENASE-RELATED"/>
    <property type="match status" value="1"/>
</dbReference>
<keyword evidence="4" id="KW-0503">Monooxygenase</keyword>
<keyword evidence="2" id="KW-0288">FMN</keyword>
<dbReference type="GeneID" id="301847668"/>
<evidence type="ECO:0000256" key="3">
    <source>
        <dbReference type="ARBA" id="ARBA00023002"/>
    </source>
</evidence>
<dbReference type="EMBL" id="RKHY01000001">
    <property type="protein sequence ID" value="ROS43979.1"/>
    <property type="molecule type" value="Genomic_DNA"/>
</dbReference>
<dbReference type="NCBIfam" id="TIGR03560">
    <property type="entry name" value="F420_Rv1855c"/>
    <property type="match status" value="1"/>
</dbReference>
<evidence type="ECO:0000256" key="1">
    <source>
        <dbReference type="ARBA" id="ARBA00022630"/>
    </source>
</evidence>
<dbReference type="InterPro" id="IPR036661">
    <property type="entry name" value="Luciferase-like_sf"/>
</dbReference>
<evidence type="ECO:0000313" key="8">
    <source>
        <dbReference type="Proteomes" id="UP000274843"/>
    </source>
</evidence>
<keyword evidence="3" id="KW-0560">Oxidoreductase</keyword>
<feature type="region of interest" description="Disordered" evidence="5">
    <location>
        <begin position="159"/>
        <end position="183"/>
    </location>
</feature>
<evidence type="ECO:0000259" key="6">
    <source>
        <dbReference type="Pfam" id="PF00296"/>
    </source>
</evidence>
<dbReference type="SUPFAM" id="SSF51679">
    <property type="entry name" value="Bacterial luciferase-like"/>
    <property type="match status" value="1"/>
</dbReference>
<sequence>MARSDLRLRVLMEPRHGARYDDILALARATEDAGFDAFFRSDHLLGVDPADTTYRPTDCWTTLGGLARDTTRVRLGALVGAATFRQPGILATIVASLDEMSGGRAELGLGTGWYEREHAAFGIPFPGTGERFDRLEEQLAIITGLWRTSPFSFEGKHYRIDDNRTPPRPVQDPHPPVIVGGSGPRRTPAIAARYATEFNGALGGDLRERYATFHRACEAIGRDPAEPRLSAVLPVACGATPAEAARRGEIIGSDFIREHAAVGTPAQVVDRIGDLADAGADTVYLHIYDIHDLEHVALLGAEVLPHVARPALTAMPVGRGLRGGAGGGT</sequence>
<dbReference type="GO" id="GO:0046306">
    <property type="term" value="P:alkanesulfonate catabolic process"/>
    <property type="evidence" value="ECO:0007669"/>
    <property type="project" value="TreeGrafter"/>
</dbReference>
<dbReference type="AlphaFoldDB" id="A0A3N2H675"/>
<evidence type="ECO:0000256" key="4">
    <source>
        <dbReference type="ARBA" id="ARBA00023033"/>
    </source>
</evidence>
<keyword evidence="1" id="KW-0285">Flavoprotein</keyword>
<dbReference type="InterPro" id="IPR019952">
    <property type="entry name" value="F420_OxRdatse_Rv1855c_pred"/>
</dbReference>
<keyword evidence="8" id="KW-1185">Reference proteome</keyword>
<proteinExistence type="predicted"/>
<dbReference type="Proteomes" id="UP000274843">
    <property type="component" value="Unassembled WGS sequence"/>
</dbReference>
<dbReference type="Pfam" id="PF00296">
    <property type="entry name" value="Bac_luciferase"/>
    <property type="match status" value="1"/>
</dbReference>
<reference evidence="7 8" key="1">
    <citation type="submission" date="2018-11" db="EMBL/GenBank/DDBJ databases">
        <title>Sequencing the genomes of 1000 actinobacteria strains.</title>
        <authorList>
            <person name="Klenk H.-P."/>
        </authorList>
    </citation>
    <scope>NUCLEOTIDE SEQUENCE [LARGE SCALE GENOMIC DNA]</scope>
    <source>
        <strain evidence="7 8">DSM 44348</strain>
    </source>
</reference>
<comment type="caution">
    <text evidence="7">The sequence shown here is derived from an EMBL/GenBank/DDBJ whole genome shotgun (WGS) entry which is preliminary data.</text>
</comment>
<name>A0A3N2H675_9PSEU</name>
<gene>
    <name evidence="7" type="ORF">EDD35_6402</name>
</gene>
<protein>
    <submittedName>
        <fullName evidence="7">F420-dependent oxidoreductase-like protein</fullName>
    </submittedName>
</protein>
<organism evidence="7 8">
    <name type="scientific">Amycolatopsis thermoflava</name>
    <dbReference type="NCBI Taxonomy" id="84480"/>
    <lineage>
        <taxon>Bacteria</taxon>
        <taxon>Bacillati</taxon>
        <taxon>Actinomycetota</taxon>
        <taxon>Actinomycetes</taxon>
        <taxon>Pseudonocardiales</taxon>
        <taxon>Pseudonocardiaceae</taxon>
        <taxon>Amycolatopsis</taxon>
        <taxon>Amycolatopsis methanolica group</taxon>
    </lineage>
</organism>
<feature type="compositionally biased region" description="Pro residues" evidence="5">
    <location>
        <begin position="166"/>
        <end position="176"/>
    </location>
</feature>
<evidence type="ECO:0000256" key="5">
    <source>
        <dbReference type="SAM" id="MobiDB-lite"/>
    </source>
</evidence>
<evidence type="ECO:0000313" key="7">
    <source>
        <dbReference type="EMBL" id="ROS43979.1"/>
    </source>
</evidence>
<dbReference type="PANTHER" id="PTHR42847">
    <property type="entry name" value="ALKANESULFONATE MONOOXYGENASE"/>
    <property type="match status" value="1"/>
</dbReference>
<feature type="domain" description="Luciferase-like" evidence="6">
    <location>
        <begin position="14"/>
        <end position="246"/>
    </location>
</feature>
<dbReference type="Gene3D" id="3.20.20.30">
    <property type="entry name" value="Luciferase-like domain"/>
    <property type="match status" value="1"/>
</dbReference>
<dbReference type="InterPro" id="IPR050172">
    <property type="entry name" value="SsuD_RutA_monooxygenase"/>
</dbReference>
<evidence type="ECO:0000256" key="2">
    <source>
        <dbReference type="ARBA" id="ARBA00022643"/>
    </source>
</evidence>
<dbReference type="InterPro" id="IPR011251">
    <property type="entry name" value="Luciferase-like_dom"/>
</dbReference>